<evidence type="ECO:0000256" key="8">
    <source>
        <dbReference type="ARBA" id="ARBA00022618"/>
    </source>
</evidence>
<keyword evidence="13 19" id="KW-0573">Peptidoglycan synthesis</keyword>
<dbReference type="NCBIfam" id="NF010478">
    <property type="entry name" value="PRK13903.1"/>
    <property type="match status" value="1"/>
</dbReference>
<sequence length="351" mass="37443">MNIAENIPLAPLTTFRVGGAARWFAEARSAEEVLRAVDTARANNWRLFVLGGGSNLVVADTGFHGLVLRIAITGIDDKMEDGKRVFEAGAGEDWDKLVAHAVARDCAGVECLSGIPGTVGGTPVQNVGAYGQEVADTISAVQVFDMQRGVVRDICAEACGFGYRTSIFNTSERGRFIVLKVSYALRPGGVPTLEYADLKKHFAGSDGTPTLAAVRDAVRQIRHSKAMVIVEGDPDCRSAGSFFKNPIVDGATDARIQQVATERGLTPPRFATPEGTKLSAAWLVEQSGFHKGYTRGAVGLSSKHTLAIVNRGGAKATEIVALKDEIQQRVHGTWGIDLHPEPVFVGFDDAP</sequence>
<dbReference type="SUPFAM" id="SSF56194">
    <property type="entry name" value="Uridine diphospho-N-Acetylenolpyruvylglucosamine reductase, MurB, C-terminal domain"/>
    <property type="match status" value="1"/>
</dbReference>
<dbReference type="InterPro" id="IPR016167">
    <property type="entry name" value="FAD-bd_PCMH_sub1"/>
</dbReference>
<dbReference type="GO" id="GO:0071949">
    <property type="term" value="F:FAD binding"/>
    <property type="evidence" value="ECO:0007669"/>
    <property type="project" value="InterPro"/>
</dbReference>
<evidence type="ECO:0000256" key="6">
    <source>
        <dbReference type="ARBA" id="ARBA00015188"/>
    </source>
</evidence>
<keyword evidence="7 19" id="KW-0963">Cytoplasm</keyword>
<dbReference type="NCBIfam" id="TIGR00179">
    <property type="entry name" value="murB"/>
    <property type="match status" value="1"/>
</dbReference>
<dbReference type="Proteomes" id="UP000779809">
    <property type="component" value="Unassembled WGS sequence"/>
</dbReference>
<feature type="active site" evidence="19">
    <location>
        <position position="164"/>
    </location>
</feature>
<evidence type="ECO:0000256" key="7">
    <source>
        <dbReference type="ARBA" id="ARBA00022490"/>
    </source>
</evidence>
<name>A0A932A840_9BACT</name>
<dbReference type="SUPFAM" id="SSF56176">
    <property type="entry name" value="FAD-binding/transporter-associated domain-like"/>
    <property type="match status" value="1"/>
</dbReference>
<keyword evidence="9 19" id="KW-0285">Flavoprotein</keyword>
<dbReference type="PANTHER" id="PTHR21071:SF4">
    <property type="entry name" value="UDP-N-ACETYLENOLPYRUVOYLGLUCOSAMINE REDUCTASE"/>
    <property type="match status" value="1"/>
</dbReference>
<dbReference type="InterPro" id="IPR016166">
    <property type="entry name" value="FAD-bd_PCMH"/>
</dbReference>
<dbReference type="EC" id="1.3.1.98" evidence="5 19"/>
<dbReference type="PROSITE" id="PS51387">
    <property type="entry name" value="FAD_PCMH"/>
    <property type="match status" value="1"/>
</dbReference>
<evidence type="ECO:0000256" key="1">
    <source>
        <dbReference type="ARBA" id="ARBA00001974"/>
    </source>
</evidence>
<reference evidence="21" key="1">
    <citation type="submission" date="2020-07" db="EMBL/GenBank/DDBJ databases">
        <title>Huge and variable diversity of episymbiotic CPR bacteria and DPANN archaea in groundwater ecosystems.</title>
        <authorList>
            <person name="He C.Y."/>
            <person name="Keren R."/>
            <person name="Whittaker M."/>
            <person name="Farag I.F."/>
            <person name="Doudna J."/>
            <person name="Cate J.H.D."/>
            <person name="Banfield J.F."/>
        </authorList>
    </citation>
    <scope>NUCLEOTIDE SEQUENCE</scope>
    <source>
        <strain evidence="21">NC_groundwater_580_Pr5_B-0.1um_64_19</strain>
    </source>
</reference>
<dbReference type="Gene3D" id="3.30.465.10">
    <property type="match status" value="1"/>
</dbReference>
<dbReference type="InterPro" id="IPR011601">
    <property type="entry name" value="MurB_C"/>
</dbReference>
<feature type="domain" description="FAD-binding PCMH-type" evidence="20">
    <location>
        <begin position="16"/>
        <end position="188"/>
    </location>
</feature>
<dbReference type="Pfam" id="PF02873">
    <property type="entry name" value="MurB_C"/>
    <property type="match status" value="1"/>
</dbReference>
<comment type="function">
    <text evidence="2 19">Cell wall formation.</text>
</comment>
<dbReference type="PANTHER" id="PTHR21071">
    <property type="entry name" value="UDP-N-ACETYLENOLPYRUVOYLGLUCOSAMINE REDUCTASE"/>
    <property type="match status" value="1"/>
</dbReference>
<dbReference type="GO" id="GO:0005829">
    <property type="term" value="C:cytosol"/>
    <property type="evidence" value="ECO:0007669"/>
    <property type="project" value="TreeGrafter"/>
</dbReference>
<dbReference type="GO" id="GO:0009252">
    <property type="term" value="P:peptidoglycan biosynthetic process"/>
    <property type="evidence" value="ECO:0007669"/>
    <property type="project" value="UniProtKB-UniRule"/>
</dbReference>
<evidence type="ECO:0000256" key="17">
    <source>
        <dbReference type="ARBA" id="ARBA00031026"/>
    </source>
</evidence>
<keyword evidence="15 19" id="KW-0131">Cell cycle</keyword>
<evidence type="ECO:0000256" key="16">
    <source>
        <dbReference type="ARBA" id="ARBA00023316"/>
    </source>
</evidence>
<dbReference type="EMBL" id="JACPNR010000009">
    <property type="protein sequence ID" value="MBI2678456.1"/>
    <property type="molecule type" value="Genomic_DNA"/>
</dbReference>
<dbReference type="Pfam" id="PF01565">
    <property type="entry name" value="FAD_binding_4"/>
    <property type="match status" value="1"/>
</dbReference>
<dbReference type="GO" id="GO:0008360">
    <property type="term" value="P:regulation of cell shape"/>
    <property type="evidence" value="ECO:0007669"/>
    <property type="project" value="UniProtKB-KW"/>
</dbReference>
<keyword evidence="8 19" id="KW-0132">Cell division</keyword>
<accession>A0A932A840</accession>
<comment type="caution">
    <text evidence="21">The sequence shown here is derived from an EMBL/GenBank/DDBJ whole genome shotgun (WGS) entry which is preliminary data.</text>
</comment>
<evidence type="ECO:0000256" key="13">
    <source>
        <dbReference type="ARBA" id="ARBA00022984"/>
    </source>
</evidence>
<evidence type="ECO:0000256" key="4">
    <source>
        <dbReference type="ARBA" id="ARBA00004752"/>
    </source>
</evidence>
<dbReference type="InterPro" id="IPR003170">
    <property type="entry name" value="MurB"/>
</dbReference>
<comment type="subcellular location">
    <subcellularLocation>
        <location evidence="3 19">Cytoplasm</location>
    </subcellularLocation>
</comment>
<evidence type="ECO:0000256" key="19">
    <source>
        <dbReference type="HAMAP-Rule" id="MF_00037"/>
    </source>
</evidence>
<organism evidence="21 22">
    <name type="scientific">Candidatus Korobacter versatilis</name>
    <dbReference type="NCBI Taxonomy" id="658062"/>
    <lineage>
        <taxon>Bacteria</taxon>
        <taxon>Pseudomonadati</taxon>
        <taxon>Acidobacteriota</taxon>
        <taxon>Terriglobia</taxon>
        <taxon>Terriglobales</taxon>
        <taxon>Candidatus Korobacteraceae</taxon>
        <taxon>Candidatus Korobacter</taxon>
    </lineage>
</organism>
<dbReference type="InterPro" id="IPR016169">
    <property type="entry name" value="FAD-bd_PCMH_sub2"/>
</dbReference>
<evidence type="ECO:0000256" key="15">
    <source>
        <dbReference type="ARBA" id="ARBA00023306"/>
    </source>
</evidence>
<comment type="pathway">
    <text evidence="4 19">Cell wall biogenesis; peptidoglycan biosynthesis.</text>
</comment>
<evidence type="ECO:0000256" key="11">
    <source>
        <dbReference type="ARBA" id="ARBA00022857"/>
    </source>
</evidence>
<dbReference type="Gene3D" id="3.30.43.10">
    <property type="entry name" value="Uridine Diphospho-n-acetylenolpyruvylglucosamine Reductase, domain 2"/>
    <property type="match status" value="1"/>
</dbReference>
<comment type="cofactor">
    <cofactor evidence="1 19">
        <name>FAD</name>
        <dbReference type="ChEBI" id="CHEBI:57692"/>
    </cofactor>
</comment>
<dbReference type="AlphaFoldDB" id="A0A932A840"/>
<dbReference type="HAMAP" id="MF_00037">
    <property type="entry name" value="MurB"/>
    <property type="match status" value="1"/>
</dbReference>
<dbReference type="GO" id="GO:0071555">
    <property type="term" value="P:cell wall organization"/>
    <property type="evidence" value="ECO:0007669"/>
    <property type="project" value="UniProtKB-KW"/>
</dbReference>
<feature type="active site" description="Proton donor" evidence="19">
    <location>
        <position position="241"/>
    </location>
</feature>
<feature type="active site" evidence="19">
    <location>
        <position position="341"/>
    </location>
</feature>
<proteinExistence type="inferred from homology"/>
<evidence type="ECO:0000256" key="14">
    <source>
        <dbReference type="ARBA" id="ARBA00023002"/>
    </source>
</evidence>
<keyword evidence="14 19" id="KW-0560">Oxidoreductase</keyword>
<evidence type="ECO:0000256" key="10">
    <source>
        <dbReference type="ARBA" id="ARBA00022827"/>
    </source>
</evidence>
<dbReference type="InterPro" id="IPR006094">
    <property type="entry name" value="Oxid_FAD_bind_N"/>
</dbReference>
<keyword evidence="11 19" id="KW-0521">NADP</keyword>
<evidence type="ECO:0000256" key="5">
    <source>
        <dbReference type="ARBA" id="ARBA00012518"/>
    </source>
</evidence>
<dbReference type="GO" id="GO:0051301">
    <property type="term" value="P:cell division"/>
    <property type="evidence" value="ECO:0007669"/>
    <property type="project" value="UniProtKB-KW"/>
</dbReference>
<evidence type="ECO:0000259" key="20">
    <source>
        <dbReference type="PROSITE" id="PS51387"/>
    </source>
</evidence>
<evidence type="ECO:0000313" key="22">
    <source>
        <dbReference type="Proteomes" id="UP000779809"/>
    </source>
</evidence>
<gene>
    <name evidence="19" type="primary">murB</name>
    <name evidence="21" type="ORF">HYX28_06715</name>
</gene>
<dbReference type="GO" id="GO:0008762">
    <property type="term" value="F:UDP-N-acetylmuramate dehydrogenase activity"/>
    <property type="evidence" value="ECO:0007669"/>
    <property type="project" value="UniProtKB-UniRule"/>
</dbReference>
<keyword evidence="10 19" id="KW-0274">FAD</keyword>
<evidence type="ECO:0000256" key="9">
    <source>
        <dbReference type="ARBA" id="ARBA00022630"/>
    </source>
</evidence>
<evidence type="ECO:0000256" key="12">
    <source>
        <dbReference type="ARBA" id="ARBA00022960"/>
    </source>
</evidence>
<evidence type="ECO:0000313" key="21">
    <source>
        <dbReference type="EMBL" id="MBI2678456.1"/>
    </source>
</evidence>
<comment type="similarity">
    <text evidence="19">Belongs to the MurB family.</text>
</comment>
<dbReference type="InterPro" id="IPR036318">
    <property type="entry name" value="FAD-bd_PCMH-like_sf"/>
</dbReference>
<evidence type="ECO:0000256" key="3">
    <source>
        <dbReference type="ARBA" id="ARBA00004496"/>
    </source>
</evidence>
<dbReference type="Gene3D" id="3.90.78.10">
    <property type="entry name" value="UDP-N-acetylenolpyruvoylglucosamine reductase, C-terminal domain"/>
    <property type="match status" value="1"/>
</dbReference>
<evidence type="ECO:0000256" key="2">
    <source>
        <dbReference type="ARBA" id="ARBA00003921"/>
    </source>
</evidence>
<evidence type="ECO:0000256" key="18">
    <source>
        <dbReference type="ARBA" id="ARBA00048914"/>
    </source>
</evidence>
<keyword evidence="16 19" id="KW-0961">Cell wall biogenesis/degradation</keyword>
<dbReference type="InterPro" id="IPR036635">
    <property type="entry name" value="MurB_C_sf"/>
</dbReference>
<keyword evidence="12 19" id="KW-0133">Cell shape</keyword>
<comment type="catalytic activity">
    <reaction evidence="18 19">
        <text>UDP-N-acetyl-alpha-D-muramate + NADP(+) = UDP-N-acetyl-3-O-(1-carboxyvinyl)-alpha-D-glucosamine + NADPH + H(+)</text>
        <dbReference type="Rhea" id="RHEA:12248"/>
        <dbReference type="ChEBI" id="CHEBI:15378"/>
        <dbReference type="ChEBI" id="CHEBI:57783"/>
        <dbReference type="ChEBI" id="CHEBI:58349"/>
        <dbReference type="ChEBI" id="CHEBI:68483"/>
        <dbReference type="ChEBI" id="CHEBI:70757"/>
        <dbReference type="EC" id="1.3.1.98"/>
    </reaction>
</comment>
<protein>
    <recommendedName>
        <fullName evidence="6 19">UDP-N-acetylenolpyruvoylglucosamine reductase</fullName>
        <ecNumber evidence="5 19">1.3.1.98</ecNumber>
    </recommendedName>
    <alternativeName>
        <fullName evidence="17 19">UDP-N-acetylmuramate dehydrogenase</fullName>
    </alternativeName>
</protein>